<feature type="compositionally biased region" description="Low complexity" evidence="1">
    <location>
        <begin position="144"/>
        <end position="158"/>
    </location>
</feature>
<sequence length="243" mass="26338">MEVRVENIRAIDMFKAKMKNRIRSSKCYRNATLILIGLTALSMALNIFLIIDYATLKNMTKVEHCVNMPPVEPSKRTPMTSAADSNTKLNPQQATQLTTEDSTSPAATSENHLHTGTTPTSDATISQQATDGHTTLLRPINRQTTQTTTEKKPTGATTKKGKKKKEKETTTRTTSTAATQTLNTTNQTSNGREATTTSARSRNGATTQNSDQTIQAANPSSKPHHTQTSTTTAHNTDTSSLSS</sequence>
<organism evidence="4">
    <name type="scientific">human metapneumovirus</name>
    <dbReference type="NCBI Taxonomy" id="162145"/>
    <lineage>
        <taxon>Viruses</taxon>
        <taxon>Riboviria</taxon>
        <taxon>Orthornavirae</taxon>
        <taxon>Negarnaviricota</taxon>
        <taxon>Haploviricotina</taxon>
        <taxon>Monjiviricetes</taxon>
        <taxon>Mononegavirales</taxon>
        <taxon>Pneumoviridae</taxon>
        <taxon>Metapneumovirus</taxon>
        <taxon>Metapneumovirus hominis</taxon>
    </lineage>
</organism>
<feature type="domain" description="Metaviral G glycoprotein" evidence="3">
    <location>
        <begin position="35"/>
        <end position="220"/>
    </location>
</feature>
<evidence type="ECO:0000313" key="4">
    <source>
        <dbReference type="EMBL" id="ANW37970.1"/>
    </source>
</evidence>
<gene>
    <name evidence="4" type="primary">G</name>
</gene>
<dbReference type="Pfam" id="PF09595">
    <property type="entry name" value="Metaviral_G"/>
    <property type="match status" value="1"/>
</dbReference>
<keyword evidence="2" id="KW-0472">Membrane</keyword>
<keyword evidence="2" id="KW-1133">Transmembrane helix</keyword>
<proteinExistence type="predicted"/>
<keyword evidence="2" id="KW-0812">Transmembrane</keyword>
<feature type="transmembrane region" description="Helical" evidence="2">
    <location>
        <begin position="27"/>
        <end position="51"/>
    </location>
</feature>
<feature type="region of interest" description="Disordered" evidence="1">
    <location>
        <begin position="67"/>
        <end position="243"/>
    </location>
</feature>
<name>A0A1B1VVE4_9MONO</name>
<feature type="compositionally biased region" description="Polar residues" evidence="1">
    <location>
        <begin position="192"/>
        <end position="219"/>
    </location>
</feature>
<feature type="compositionally biased region" description="Low complexity" evidence="1">
    <location>
        <begin position="226"/>
        <end position="243"/>
    </location>
</feature>
<dbReference type="EMBL" id="KU375599">
    <property type="protein sequence ID" value="ANW37970.1"/>
    <property type="molecule type" value="Viral_cRNA"/>
</dbReference>
<accession>A0A1B1VVE4</accession>
<dbReference type="InterPro" id="IPR018585">
    <property type="entry name" value="Metaviral_G_glycop"/>
</dbReference>
<feature type="compositionally biased region" description="Polar residues" evidence="1">
    <location>
        <begin position="77"/>
        <end position="133"/>
    </location>
</feature>
<evidence type="ECO:0000259" key="3">
    <source>
        <dbReference type="Pfam" id="PF09595"/>
    </source>
</evidence>
<protein>
    <submittedName>
        <fullName evidence="4">Attachment glycoprotein</fullName>
    </submittedName>
</protein>
<evidence type="ECO:0000256" key="2">
    <source>
        <dbReference type="SAM" id="Phobius"/>
    </source>
</evidence>
<evidence type="ECO:0000256" key="1">
    <source>
        <dbReference type="SAM" id="MobiDB-lite"/>
    </source>
</evidence>
<reference evidence="4" key="1">
    <citation type="submission" date="2016-01" db="EMBL/GenBank/DDBJ databases">
        <title>Human metapneumovirus (HMPV) strains detected in Croatia, 2011-2014.</title>
        <authorList>
            <person name="Jagusic M."/>
            <person name="Slovic A."/>
            <person name="Forcic D."/>
            <person name="Ljubin Sternak S."/>
            <person name="Mlinaric-Galinovic G."/>
        </authorList>
    </citation>
    <scope>NUCLEOTIDE SEQUENCE</scope>
    <source>
        <strain evidence="4">HR89-12</strain>
    </source>
</reference>
<feature type="compositionally biased region" description="Low complexity" evidence="1">
    <location>
        <begin position="171"/>
        <end position="191"/>
    </location>
</feature>